<evidence type="ECO:0000256" key="1">
    <source>
        <dbReference type="ARBA" id="ARBA00006640"/>
    </source>
</evidence>
<gene>
    <name evidence="4" type="ORF">DMC30DRAFT_339183</name>
</gene>
<feature type="non-terminal residue" evidence="4">
    <location>
        <position position="1"/>
    </location>
</feature>
<dbReference type="GO" id="GO:0003735">
    <property type="term" value="F:structural constituent of ribosome"/>
    <property type="evidence" value="ECO:0007669"/>
    <property type="project" value="InterPro"/>
</dbReference>
<proteinExistence type="inferred from homology"/>
<evidence type="ECO:0000256" key="3">
    <source>
        <dbReference type="ARBA" id="ARBA00023274"/>
    </source>
</evidence>
<comment type="caution">
    <text evidence="4">The sequence shown here is derived from an EMBL/GenBank/DDBJ whole genome shotgun (WGS) entry which is preliminary data.</text>
</comment>
<evidence type="ECO:0000256" key="2">
    <source>
        <dbReference type="ARBA" id="ARBA00022980"/>
    </source>
</evidence>
<keyword evidence="2" id="KW-0689">Ribosomal protein</keyword>
<comment type="similarity">
    <text evidence="1">Belongs to the bacterial ribosomal protein bS21 family.</text>
</comment>
<dbReference type="OrthoDB" id="2501249at2759"/>
<keyword evidence="3" id="KW-0687">Ribonucleoprotein</keyword>
<keyword evidence="5" id="KW-1185">Reference proteome</keyword>
<dbReference type="GO" id="GO:0006412">
    <property type="term" value="P:translation"/>
    <property type="evidence" value="ECO:0007669"/>
    <property type="project" value="InterPro"/>
</dbReference>
<dbReference type="EMBL" id="SOZI01000056">
    <property type="protein sequence ID" value="TNY20855.1"/>
    <property type="molecule type" value="Genomic_DNA"/>
</dbReference>
<feature type="non-terminal residue" evidence="4">
    <location>
        <position position="102"/>
    </location>
</feature>
<dbReference type="Pfam" id="PF01165">
    <property type="entry name" value="Ribosomal_S21"/>
    <property type="match status" value="1"/>
</dbReference>
<dbReference type="Proteomes" id="UP000311382">
    <property type="component" value="Unassembled WGS sequence"/>
</dbReference>
<dbReference type="NCBIfam" id="TIGR00030">
    <property type="entry name" value="S21p"/>
    <property type="match status" value="1"/>
</dbReference>
<name>A0A5C5FVX7_9BASI</name>
<dbReference type="InterPro" id="IPR052837">
    <property type="entry name" value="Mitoribosomal_bS21"/>
</dbReference>
<reference evidence="4 5" key="1">
    <citation type="submission" date="2019-03" db="EMBL/GenBank/DDBJ databases">
        <title>Rhodosporidium diobovatum UCD-FST 08-225 genome sequencing, assembly, and annotation.</title>
        <authorList>
            <person name="Fakankun I.U."/>
            <person name="Fristensky B."/>
            <person name="Levin D.B."/>
        </authorList>
    </citation>
    <scope>NUCLEOTIDE SEQUENCE [LARGE SCALE GENOMIC DNA]</scope>
    <source>
        <strain evidence="4 5">UCD-FST 08-225</strain>
    </source>
</reference>
<dbReference type="InterPro" id="IPR001911">
    <property type="entry name" value="Ribosomal_bS21"/>
</dbReference>
<sequence>SSSSSLRPATPEELWRHAPPVPYSLPVTTTSARSFAVRDGNVARAYRSLNRTLNENNVRRELKRQERFESPSNKRVRLNSERHRRRFKVAVGKAVSLALRTK</sequence>
<organism evidence="4 5">
    <name type="scientific">Rhodotorula diobovata</name>
    <dbReference type="NCBI Taxonomy" id="5288"/>
    <lineage>
        <taxon>Eukaryota</taxon>
        <taxon>Fungi</taxon>
        <taxon>Dikarya</taxon>
        <taxon>Basidiomycota</taxon>
        <taxon>Pucciniomycotina</taxon>
        <taxon>Microbotryomycetes</taxon>
        <taxon>Sporidiobolales</taxon>
        <taxon>Sporidiobolaceae</taxon>
        <taxon>Rhodotorula</taxon>
    </lineage>
</organism>
<dbReference type="STRING" id="5288.A0A5C5FVX7"/>
<dbReference type="PANTHER" id="PTHR41237">
    <property type="entry name" value="37S RIBOSOMAL PROTEIN MRP21, MITOCHONDRIAL"/>
    <property type="match status" value="1"/>
</dbReference>
<dbReference type="GO" id="GO:1990904">
    <property type="term" value="C:ribonucleoprotein complex"/>
    <property type="evidence" value="ECO:0007669"/>
    <property type="project" value="UniProtKB-KW"/>
</dbReference>
<evidence type="ECO:0000313" key="4">
    <source>
        <dbReference type="EMBL" id="TNY20855.1"/>
    </source>
</evidence>
<dbReference type="AlphaFoldDB" id="A0A5C5FVX7"/>
<accession>A0A5C5FVX7</accession>
<dbReference type="PANTHER" id="PTHR41237:SF1">
    <property type="entry name" value="SMALL RIBOSOMAL SUBUNIT PROTEIN BS21M"/>
    <property type="match status" value="1"/>
</dbReference>
<dbReference type="GO" id="GO:0005840">
    <property type="term" value="C:ribosome"/>
    <property type="evidence" value="ECO:0007669"/>
    <property type="project" value="UniProtKB-KW"/>
</dbReference>
<evidence type="ECO:0000313" key="5">
    <source>
        <dbReference type="Proteomes" id="UP000311382"/>
    </source>
</evidence>
<protein>
    <submittedName>
        <fullName evidence="4">Uncharacterized protein</fullName>
    </submittedName>
</protein>